<dbReference type="Pfam" id="PF00067">
    <property type="entry name" value="p450"/>
    <property type="match status" value="1"/>
</dbReference>
<dbReference type="InterPro" id="IPR036396">
    <property type="entry name" value="Cyt_P450_sf"/>
</dbReference>
<dbReference type="AlphaFoldDB" id="A0A1I0DTQ9"/>
<evidence type="ECO:0000256" key="3">
    <source>
        <dbReference type="ARBA" id="ARBA00022723"/>
    </source>
</evidence>
<comment type="cofactor">
    <cofactor evidence="6">
        <name>heme</name>
        <dbReference type="ChEBI" id="CHEBI:30413"/>
    </cofactor>
</comment>
<evidence type="ECO:0000256" key="2">
    <source>
        <dbReference type="ARBA" id="ARBA00022617"/>
    </source>
</evidence>
<keyword evidence="4" id="KW-0560">Oxidoreductase</keyword>
<dbReference type="GO" id="GO:0005506">
    <property type="term" value="F:iron ion binding"/>
    <property type="evidence" value="ECO:0007669"/>
    <property type="project" value="InterPro"/>
</dbReference>
<dbReference type="STRING" id="237682.SAMN05421676_104160"/>
<dbReference type="SUPFAM" id="SSF48264">
    <property type="entry name" value="Cytochrome P450"/>
    <property type="match status" value="1"/>
</dbReference>
<evidence type="ECO:0000256" key="6">
    <source>
        <dbReference type="PIRSR" id="PIRSR602401-1"/>
    </source>
</evidence>
<dbReference type="Gene3D" id="1.10.630.10">
    <property type="entry name" value="Cytochrome P450"/>
    <property type="match status" value="1"/>
</dbReference>
<dbReference type="PANTHER" id="PTHR24302:SF15">
    <property type="entry name" value="FATTY-ACID PEROXYGENASE"/>
    <property type="match status" value="1"/>
</dbReference>
<dbReference type="CDD" id="cd11067">
    <property type="entry name" value="CYP152"/>
    <property type="match status" value="1"/>
</dbReference>
<organism evidence="7 8">
    <name type="scientific">Salinibacillus kushneri</name>
    <dbReference type="NCBI Taxonomy" id="237682"/>
    <lineage>
        <taxon>Bacteria</taxon>
        <taxon>Bacillati</taxon>
        <taxon>Bacillota</taxon>
        <taxon>Bacilli</taxon>
        <taxon>Bacillales</taxon>
        <taxon>Bacillaceae</taxon>
        <taxon>Salinibacillus</taxon>
    </lineage>
</organism>
<protein>
    <submittedName>
        <fullName evidence="7">Fatty-acid peroxygenase</fullName>
    </submittedName>
</protein>
<accession>A0A1I0DTQ9</accession>
<keyword evidence="8" id="KW-1185">Reference proteome</keyword>
<proteinExistence type="inferred from homology"/>
<dbReference type="GO" id="GO:0020037">
    <property type="term" value="F:heme binding"/>
    <property type="evidence" value="ECO:0007669"/>
    <property type="project" value="InterPro"/>
</dbReference>
<keyword evidence="3 6" id="KW-0479">Metal-binding</keyword>
<evidence type="ECO:0000256" key="4">
    <source>
        <dbReference type="ARBA" id="ARBA00023002"/>
    </source>
</evidence>
<dbReference type="PANTHER" id="PTHR24302">
    <property type="entry name" value="CYTOCHROME P450 FAMILY 3"/>
    <property type="match status" value="1"/>
</dbReference>
<comment type="similarity">
    <text evidence="1">Belongs to the cytochrome P450 family.</text>
</comment>
<name>A0A1I0DTQ9_9BACI</name>
<dbReference type="RefSeq" id="WP_093133503.1">
    <property type="nucleotide sequence ID" value="NZ_FOHJ01000004.1"/>
</dbReference>
<dbReference type="InterPro" id="IPR001128">
    <property type="entry name" value="Cyt_P450"/>
</dbReference>
<dbReference type="GO" id="GO:0016705">
    <property type="term" value="F:oxidoreductase activity, acting on paired donors, with incorporation or reduction of molecular oxygen"/>
    <property type="evidence" value="ECO:0007669"/>
    <property type="project" value="InterPro"/>
</dbReference>
<gene>
    <name evidence="7" type="ORF">SAMN05421676_104160</name>
</gene>
<dbReference type="GO" id="GO:0004497">
    <property type="term" value="F:monooxygenase activity"/>
    <property type="evidence" value="ECO:0007669"/>
    <property type="project" value="InterPro"/>
</dbReference>
<dbReference type="PRINTS" id="PR00463">
    <property type="entry name" value="EP450I"/>
</dbReference>
<keyword evidence="5 6" id="KW-0408">Iron</keyword>
<dbReference type="OrthoDB" id="9764248at2"/>
<dbReference type="EMBL" id="FOHJ01000004">
    <property type="protein sequence ID" value="SET35850.1"/>
    <property type="molecule type" value="Genomic_DNA"/>
</dbReference>
<reference evidence="8" key="1">
    <citation type="submission" date="2016-10" db="EMBL/GenBank/DDBJ databases">
        <authorList>
            <person name="Varghese N."/>
            <person name="Submissions S."/>
        </authorList>
    </citation>
    <scope>NUCLEOTIDE SEQUENCE [LARGE SCALE GENOMIC DNA]</scope>
    <source>
        <strain evidence="8">CGMCC 1.3566</strain>
    </source>
</reference>
<sequence>MESNEHIPKEQGPDHSLSLLQDGYLFIKNRVEQYDSDIFETRILGKKVVCMSGADAVKVFYDPNRFQRKWAAPYRIQQTLFGVGAIQGMDGEAHRKLKNQYLSLMTVPEQKRISELMTQELQSMVSKWELADRIILFEEMKVILCRIACQWAGVPLQEEEVSDIADDLIAMIYAFGRVGPEHWKGRSARNRTENWMKKIIDEVRAGNLTAEPQSALYAMAFYKDHNDQIVHSKKAAIELLNVIRPIVAISTYITFSAVALHENPETKNWLQSGGMKELEMFTNEVRRFYPFGPFLGARVKQDFTWKNYDFKKGTLVLLDIYGLNHNQQIWENPNQFNPNHFNNWEENPYTFIPQGGGDPANGHRCPGEGITIEVLKVSLDFLVNKIDYEVPAQDLNYSLDEMPTLPKSGFIMTKVRRK</sequence>
<evidence type="ECO:0000256" key="1">
    <source>
        <dbReference type="ARBA" id="ARBA00010617"/>
    </source>
</evidence>
<keyword evidence="2 6" id="KW-0349">Heme</keyword>
<evidence type="ECO:0000313" key="8">
    <source>
        <dbReference type="Proteomes" id="UP000199095"/>
    </source>
</evidence>
<evidence type="ECO:0000256" key="5">
    <source>
        <dbReference type="ARBA" id="ARBA00023004"/>
    </source>
</evidence>
<feature type="binding site" description="axial binding residue" evidence="6">
    <location>
        <position position="365"/>
    </location>
    <ligand>
        <name>heme</name>
        <dbReference type="ChEBI" id="CHEBI:30413"/>
    </ligand>
    <ligandPart>
        <name>Fe</name>
        <dbReference type="ChEBI" id="CHEBI:18248"/>
    </ligandPart>
</feature>
<dbReference type="InterPro" id="IPR050705">
    <property type="entry name" value="Cytochrome_P450_3A"/>
</dbReference>
<evidence type="ECO:0000313" key="7">
    <source>
        <dbReference type="EMBL" id="SET35850.1"/>
    </source>
</evidence>
<dbReference type="InterPro" id="IPR002401">
    <property type="entry name" value="Cyt_P450_E_grp-I"/>
</dbReference>
<dbReference type="Proteomes" id="UP000199095">
    <property type="component" value="Unassembled WGS sequence"/>
</dbReference>